<proteinExistence type="predicted"/>
<evidence type="ECO:0000313" key="3">
    <source>
        <dbReference type="Proteomes" id="UP000230423"/>
    </source>
</evidence>
<reference evidence="2 3" key="1">
    <citation type="submission" date="2015-09" db="EMBL/GenBank/DDBJ databases">
        <title>Draft genome of the parasitic nematode Teladorsagia circumcincta isolate WARC Sus (inbred).</title>
        <authorList>
            <person name="Mitreva M."/>
        </authorList>
    </citation>
    <scope>NUCLEOTIDE SEQUENCE [LARGE SCALE GENOMIC DNA]</scope>
    <source>
        <strain evidence="2 3">S</strain>
    </source>
</reference>
<feature type="compositionally biased region" description="Polar residues" evidence="1">
    <location>
        <begin position="173"/>
        <end position="182"/>
    </location>
</feature>
<feature type="compositionally biased region" description="Polar residues" evidence="1">
    <location>
        <begin position="57"/>
        <end position="68"/>
    </location>
</feature>
<feature type="region of interest" description="Disordered" evidence="1">
    <location>
        <begin position="55"/>
        <end position="204"/>
    </location>
</feature>
<accession>A0A2G9UBN0</accession>
<gene>
    <name evidence="2" type="ORF">TELCIR_11112</name>
</gene>
<dbReference type="AlphaFoldDB" id="A0A2G9UBN0"/>
<dbReference type="Proteomes" id="UP000230423">
    <property type="component" value="Unassembled WGS sequence"/>
</dbReference>
<evidence type="ECO:0000256" key="1">
    <source>
        <dbReference type="SAM" id="MobiDB-lite"/>
    </source>
</evidence>
<evidence type="ECO:0000313" key="2">
    <source>
        <dbReference type="EMBL" id="PIO67152.1"/>
    </source>
</evidence>
<sequence length="227" mass="25108">MTSLEDELSVILRKAYCDDCSLGACIAHCVPSLARLSYKIEVVRALSKRYHNRIKNNKNTTEKSQLQRSVMSVSSSTSIDIKPKEKASNKVDKNEPKKQEKPGKVPDVNQEKASKKSSEVKISDKLDQKDRKSENLEKKRSEAKTEVTQEELVVKDEKNTKKDAKSAPKTLDHSNSGLSQKESPAGSERAAETQNTLALLAAAEQMATTDKGDYDSFGPPVKPSKKT</sequence>
<feature type="compositionally biased region" description="Low complexity" evidence="1">
    <location>
        <begin position="69"/>
        <end position="78"/>
    </location>
</feature>
<keyword evidence="3" id="KW-1185">Reference proteome</keyword>
<name>A0A2G9UBN0_TELCI</name>
<protein>
    <submittedName>
        <fullName evidence="2">Uncharacterized protein</fullName>
    </submittedName>
</protein>
<dbReference type="EMBL" id="KZ347780">
    <property type="protein sequence ID" value="PIO67152.1"/>
    <property type="molecule type" value="Genomic_DNA"/>
</dbReference>
<organism evidence="2 3">
    <name type="scientific">Teladorsagia circumcincta</name>
    <name type="common">Brown stomach worm</name>
    <name type="synonym">Ostertagia circumcincta</name>
    <dbReference type="NCBI Taxonomy" id="45464"/>
    <lineage>
        <taxon>Eukaryota</taxon>
        <taxon>Metazoa</taxon>
        <taxon>Ecdysozoa</taxon>
        <taxon>Nematoda</taxon>
        <taxon>Chromadorea</taxon>
        <taxon>Rhabditida</taxon>
        <taxon>Rhabditina</taxon>
        <taxon>Rhabditomorpha</taxon>
        <taxon>Strongyloidea</taxon>
        <taxon>Trichostrongylidae</taxon>
        <taxon>Teladorsagia</taxon>
    </lineage>
</organism>
<feature type="compositionally biased region" description="Basic and acidic residues" evidence="1">
    <location>
        <begin position="81"/>
        <end position="172"/>
    </location>
</feature>